<keyword evidence="11" id="KW-0966">Cell projection</keyword>
<dbReference type="InterPro" id="IPR011002">
    <property type="entry name" value="FliG_a-hlx"/>
</dbReference>
<dbReference type="Pfam" id="PF14842">
    <property type="entry name" value="FliG_N"/>
    <property type="match status" value="1"/>
</dbReference>
<dbReference type="AlphaFoldDB" id="A0A6P1Z9G0"/>
<keyword evidence="11" id="KW-0969">Cilium</keyword>
<comment type="similarity">
    <text evidence="3">Belongs to the FliG family.</text>
</comment>
<feature type="domain" description="Flagellar motor switch protein FliG N-terminal" evidence="10">
    <location>
        <begin position="4"/>
        <end position="45"/>
    </location>
</feature>
<evidence type="ECO:0000256" key="4">
    <source>
        <dbReference type="ARBA" id="ARBA00021870"/>
    </source>
</evidence>
<keyword evidence="6" id="KW-0145">Chemotaxis</keyword>
<protein>
    <recommendedName>
        <fullName evidence="4">Flagellar motor switch protein FliG</fullName>
    </recommendedName>
</protein>
<dbReference type="GO" id="GO:0003774">
    <property type="term" value="F:cytoskeletal motor activity"/>
    <property type="evidence" value="ECO:0007669"/>
    <property type="project" value="InterPro"/>
</dbReference>
<organism evidence="11 12">
    <name type="scientific">Oceanidesulfovibrio marinus</name>
    <dbReference type="NCBI Taxonomy" id="370038"/>
    <lineage>
        <taxon>Bacteria</taxon>
        <taxon>Pseudomonadati</taxon>
        <taxon>Thermodesulfobacteriota</taxon>
        <taxon>Desulfovibrionia</taxon>
        <taxon>Desulfovibrionales</taxon>
        <taxon>Desulfovibrionaceae</taxon>
        <taxon>Oceanidesulfovibrio</taxon>
    </lineage>
</organism>
<keyword evidence="7" id="KW-0283">Flagellar rotation</keyword>
<evidence type="ECO:0000256" key="2">
    <source>
        <dbReference type="ARBA" id="ARBA00004413"/>
    </source>
</evidence>
<reference evidence="11 12" key="1">
    <citation type="submission" date="2018-06" db="EMBL/GenBank/DDBJ databases">
        <title>Complete genome of Desulfovibrio marinus P48SEP.</title>
        <authorList>
            <person name="Crispim J.S."/>
            <person name="Vidigal P.M.P."/>
            <person name="Silva L.C.F."/>
            <person name="Araujo L.C."/>
            <person name="Laguardia C.N."/>
            <person name="Dias R.S."/>
            <person name="Sousa M.P."/>
            <person name="Paula S.O."/>
            <person name="Silva C."/>
        </authorList>
    </citation>
    <scope>NUCLEOTIDE SEQUENCE [LARGE SCALE GENOMIC DNA]</scope>
    <source>
        <strain evidence="11 12">P48SEP</strain>
    </source>
</reference>
<name>A0A6P1Z9G0_9BACT</name>
<feature type="non-terminal residue" evidence="11">
    <location>
        <position position="47"/>
    </location>
</feature>
<dbReference type="PRINTS" id="PR00954">
    <property type="entry name" value="FLGMOTORFLIG"/>
</dbReference>
<evidence type="ECO:0000256" key="3">
    <source>
        <dbReference type="ARBA" id="ARBA00010299"/>
    </source>
</evidence>
<proteinExistence type="inferred from homology"/>
<comment type="caution">
    <text evidence="11">The sequence shown here is derived from an EMBL/GenBank/DDBJ whole genome shotgun (WGS) entry which is preliminary data.</text>
</comment>
<dbReference type="SUPFAM" id="SSF48029">
    <property type="entry name" value="FliG"/>
    <property type="match status" value="1"/>
</dbReference>
<dbReference type="InterPro" id="IPR028263">
    <property type="entry name" value="FliG_N"/>
</dbReference>
<evidence type="ECO:0000256" key="9">
    <source>
        <dbReference type="ARBA" id="ARBA00023143"/>
    </source>
</evidence>
<evidence type="ECO:0000259" key="10">
    <source>
        <dbReference type="Pfam" id="PF14842"/>
    </source>
</evidence>
<accession>A0A6P1Z9G0</accession>
<evidence type="ECO:0000313" key="11">
    <source>
        <dbReference type="EMBL" id="TVM22937.1"/>
    </source>
</evidence>
<evidence type="ECO:0000313" key="12">
    <source>
        <dbReference type="Proteomes" id="UP000434052"/>
    </source>
</evidence>
<dbReference type="Gene3D" id="1.10.220.30">
    <property type="match status" value="1"/>
</dbReference>
<keyword evidence="5" id="KW-1003">Cell membrane</keyword>
<sequence>MPHKLSGHQKTAILMLAMGEKFTSEMFKRMDRNEITAVSRALVDLAT</sequence>
<keyword evidence="8" id="KW-0472">Membrane</keyword>
<keyword evidence="11" id="KW-0282">Flagellum</keyword>
<gene>
    <name evidence="11" type="ORF">DQK91_23735</name>
</gene>
<evidence type="ECO:0000256" key="6">
    <source>
        <dbReference type="ARBA" id="ARBA00022500"/>
    </source>
</evidence>
<dbReference type="InterPro" id="IPR000090">
    <property type="entry name" value="Flg_Motor_Flig"/>
</dbReference>
<dbReference type="GO" id="GO:0006935">
    <property type="term" value="P:chemotaxis"/>
    <property type="evidence" value="ECO:0007669"/>
    <property type="project" value="UniProtKB-KW"/>
</dbReference>
<evidence type="ECO:0000256" key="5">
    <source>
        <dbReference type="ARBA" id="ARBA00022475"/>
    </source>
</evidence>
<comment type="subcellular location">
    <subcellularLocation>
        <location evidence="1">Bacterial flagellum basal body</location>
    </subcellularLocation>
    <subcellularLocation>
        <location evidence="2">Cell membrane</location>
        <topology evidence="2">Peripheral membrane protein</topology>
        <orientation evidence="2">Cytoplasmic side</orientation>
    </subcellularLocation>
</comment>
<dbReference type="EMBL" id="QMIF01000389">
    <property type="protein sequence ID" value="TVM22937.1"/>
    <property type="molecule type" value="Genomic_DNA"/>
</dbReference>
<dbReference type="GO" id="GO:0009425">
    <property type="term" value="C:bacterial-type flagellum basal body"/>
    <property type="evidence" value="ECO:0007669"/>
    <property type="project" value="UniProtKB-SubCell"/>
</dbReference>
<dbReference type="GO" id="GO:0005886">
    <property type="term" value="C:plasma membrane"/>
    <property type="evidence" value="ECO:0007669"/>
    <property type="project" value="UniProtKB-SubCell"/>
</dbReference>
<evidence type="ECO:0000256" key="7">
    <source>
        <dbReference type="ARBA" id="ARBA00022779"/>
    </source>
</evidence>
<dbReference type="GO" id="GO:0071973">
    <property type="term" value="P:bacterial-type flagellum-dependent cell motility"/>
    <property type="evidence" value="ECO:0007669"/>
    <property type="project" value="InterPro"/>
</dbReference>
<dbReference type="Proteomes" id="UP000434052">
    <property type="component" value="Unassembled WGS sequence"/>
</dbReference>
<evidence type="ECO:0000256" key="1">
    <source>
        <dbReference type="ARBA" id="ARBA00004117"/>
    </source>
</evidence>
<evidence type="ECO:0000256" key="8">
    <source>
        <dbReference type="ARBA" id="ARBA00023136"/>
    </source>
</evidence>
<keyword evidence="9" id="KW-0975">Bacterial flagellum</keyword>